<evidence type="ECO:0000313" key="7">
    <source>
        <dbReference type="EMBL" id="KAJ4444340.1"/>
    </source>
</evidence>
<dbReference type="InterPro" id="IPR036235">
    <property type="entry name" value="Ribosomal_bL12_oligo_N_sf"/>
</dbReference>
<keyword evidence="8" id="KW-1185">Reference proteome</keyword>
<evidence type="ECO:0000256" key="3">
    <source>
        <dbReference type="ARBA" id="ARBA00023274"/>
    </source>
</evidence>
<comment type="caution">
    <text evidence="7">The sequence shown here is derived from an EMBL/GenBank/DDBJ whole genome shotgun (WGS) entry which is preliminary data.</text>
</comment>
<evidence type="ECO:0008006" key="9">
    <source>
        <dbReference type="Google" id="ProtNLM"/>
    </source>
</evidence>
<keyword evidence="2" id="KW-0689">Ribosomal protein</keyword>
<proteinExistence type="inferred from homology"/>
<dbReference type="SUPFAM" id="SSF54736">
    <property type="entry name" value="ClpS-like"/>
    <property type="match status" value="1"/>
</dbReference>
<evidence type="ECO:0000256" key="2">
    <source>
        <dbReference type="ARBA" id="ARBA00022980"/>
    </source>
</evidence>
<dbReference type="InterPro" id="IPR000206">
    <property type="entry name" value="Ribosomal_bL12"/>
</dbReference>
<feature type="compositionally biased region" description="Low complexity" evidence="4">
    <location>
        <begin position="26"/>
        <end position="40"/>
    </location>
</feature>
<dbReference type="PANTHER" id="PTHR45987">
    <property type="entry name" value="39S RIBOSOMAL PROTEIN L12"/>
    <property type="match status" value="1"/>
</dbReference>
<name>A0ABQ8TCR8_PERAM</name>
<dbReference type="Proteomes" id="UP001148838">
    <property type="component" value="Unassembled WGS sequence"/>
</dbReference>
<dbReference type="Pfam" id="PF16320">
    <property type="entry name" value="Ribosomal_L12_N"/>
    <property type="match status" value="1"/>
</dbReference>
<comment type="similarity">
    <text evidence="1">Belongs to the bacterial ribosomal protein bL12 family.</text>
</comment>
<dbReference type="Gene3D" id="3.30.1390.10">
    <property type="match status" value="1"/>
</dbReference>
<dbReference type="SUPFAM" id="SSF48300">
    <property type="entry name" value="Ribosomal protein L7/12, oligomerisation (N-terminal) domain"/>
    <property type="match status" value="1"/>
</dbReference>
<evidence type="ECO:0000259" key="5">
    <source>
        <dbReference type="Pfam" id="PF00542"/>
    </source>
</evidence>
<sequence>MQSVRPLIRTNIKQYRRTFSTCCVLKQSSQPQTQPQKGQSAELLRTSPAPIIDTSLQVPQSEAEMKKYSPKVENLVNEITKLNLIEVGELSDLLKKKLNLPDTPLMPMGAISLASAAPAAEEEEEAPKKVQTNFTVKLLKFDEKQKVALIKEVKNLLEGMNLVQAKKFVESAPTVVKADMPKEEAEKLKEALSKVGAECVLE</sequence>
<evidence type="ECO:0000259" key="6">
    <source>
        <dbReference type="Pfam" id="PF16320"/>
    </source>
</evidence>
<accession>A0ABQ8TCR8</accession>
<dbReference type="Pfam" id="PF00542">
    <property type="entry name" value="Ribosomal_L12"/>
    <property type="match status" value="1"/>
</dbReference>
<dbReference type="InterPro" id="IPR014719">
    <property type="entry name" value="Ribosomal_bL12_C/ClpS-like"/>
</dbReference>
<gene>
    <name evidence="7" type="ORF">ANN_06132</name>
</gene>
<dbReference type="InterPro" id="IPR008932">
    <property type="entry name" value="Ribosomal_bL12_oligo"/>
</dbReference>
<evidence type="ECO:0000256" key="1">
    <source>
        <dbReference type="ARBA" id="ARBA00007197"/>
    </source>
</evidence>
<feature type="domain" description="Large ribosomal subunit protein bL12 C-terminal" evidence="5">
    <location>
        <begin position="134"/>
        <end position="201"/>
    </location>
</feature>
<keyword evidence="3" id="KW-0687">Ribonucleoprotein</keyword>
<feature type="region of interest" description="Disordered" evidence="4">
    <location>
        <begin position="26"/>
        <end position="46"/>
    </location>
</feature>
<evidence type="ECO:0000256" key="4">
    <source>
        <dbReference type="SAM" id="MobiDB-lite"/>
    </source>
</evidence>
<reference evidence="7 8" key="1">
    <citation type="journal article" date="2022" name="Allergy">
        <title>Genome assembly and annotation of Periplaneta americana reveal a comprehensive cockroach allergen profile.</title>
        <authorList>
            <person name="Wang L."/>
            <person name="Xiong Q."/>
            <person name="Saelim N."/>
            <person name="Wang L."/>
            <person name="Nong W."/>
            <person name="Wan A.T."/>
            <person name="Shi M."/>
            <person name="Liu X."/>
            <person name="Cao Q."/>
            <person name="Hui J.H.L."/>
            <person name="Sookrung N."/>
            <person name="Leung T.F."/>
            <person name="Tungtrongchitr A."/>
            <person name="Tsui S.K.W."/>
        </authorList>
    </citation>
    <scope>NUCLEOTIDE SEQUENCE [LARGE SCALE GENOMIC DNA]</scope>
    <source>
        <strain evidence="7">PWHHKU_190912</strain>
    </source>
</reference>
<dbReference type="PANTHER" id="PTHR45987:SF4">
    <property type="entry name" value="LARGE RIBOSOMAL SUBUNIT PROTEIN BL12M"/>
    <property type="match status" value="1"/>
</dbReference>
<dbReference type="InterPro" id="IPR013823">
    <property type="entry name" value="Ribosomal_bL12_C"/>
</dbReference>
<feature type="domain" description="Large ribosomal subunit protein bL12 oligomerization" evidence="6">
    <location>
        <begin position="71"/>
        <end position="120"/>
    </location>
</feature>
<organism evidence="7 8">
    <name type="scientific">Periplaneta americana</name>
    <name type="common">American cockroach</name>
    <name type="synonym">Blatta americana</name>
    <dbReference type="NCBI Taxonomy" id="6978"/>
    <lineage>
        <taxon>Eukaryota</taxon>
        <taxon>Metazoa</taxon>
        <taxon>Ecdysozoa</taxon>
        <taxon>Arthropoda</taxon>
        <taxon>Hexapoda</taxon>
        <taxon>Insecta</taxon>
        <taxon>Pterygota</taxon>
        <taxon>Neoptera</taxon>
        <taxon>Polyneoptera</taxon>
        <taxon>Dictyoptera</taxon>
        <taxon>Blattodea</taxon>
        <taxon>Blattoidea</taxon>
        <taxon>Blattidae</taxon>
        <taxon>Blattinae</taxon>
        <taxon>Periplaneta</taxon>
    </lineage>
</organism>
<dbReference type="EMBL" id="JAJSOF020000011">
    <property type="protein sequence ID" value="KAJ4444340.1"/>
    <property type="molecule type" value="Genomic_DNA"/>
</dbReference>
<evidence type="ECO:0000313" key="8">
    <source>
        <dbReference type="Proteomes" id="UP001148838"/>
    </source>
</evidence>
<protein>
    <recommendedName>
        <fullName evidence="9">39S ribosomal protein L12, mitochondrial</fullName>
    </recommendedName>
</protein>